<gene>
    <name evidence="8" type="ORF">HNQ68_001877</name>
</gene>
<comment type="similarity">
    <text evidence="2">Belongs to the chromate ion transporter (CHR) (TC 2.A.51) family.</text>
</comment>
<keyword evidence="4 7" id="KW-0812">Transmembrane</keyword>
<keyword evidence="9" id="KW-1185">Reference proteome</keyword>
<dbReference type="GO" id="GO:0015109">
    <property type="term" value="F:chromate transmembrane transporter activity"/>
    <property type="evidence" value="ECO:0007669"/>
    <property type="project" value="InterPro"/>
</dbReference>
<evidence type="ECO:0000256" key="5">
    <source>
        <dbReference type="ARBA" id="ARBA00022989"/>
    </source>
</evidence>
<protein>
    <submittedName>
        <fullName evidence="8">Chromate transporter</fullName>
    </submittedName>
</protein>
<comment type="subcellular location">
    <subcellularLocation>
        <location evidence="1">Cell membrane</location>
        <topology evidence="1">Multi-pass membrane protein</topology>
    </subcellularLocation>
</comment>
<feature type="transmembrane region" description="Helical" evidence="7">
    <location>
        <begin position="241"/>
        <end position="261"/>
    </location>
</feature>
<dbReference type="Pfam" id="PF02417">
    <property type="entry name" value="Chromate_transp"/>
    <property type="match status" value="2"/>
</dbReference>
<feature type="transmembrane region" description="Helical" evidence="7">
    <location>
        <begin position="306"/>
        <end position="328"/>
    </location>
</feature>
<organism evidence="8 9">
    <name type="scientific">Pseudochrobactrum saccharolyticum</name>
    <dbReference type="NCBI Taxonomy" id="354352"/>
    <lineage>
        <taxon>Bacteria</taxon>
        <taxon>Pseudomonadati</taxon>
        <taxon>Pseudomonadota</taxon>
        <taxon>Alphaproteobacteria</taxon>
        <taxon>Hyphomicrobiales</taxon>
        <taxon>Brucellaceae</taxon>
        <taxon>Pseudochrobactrum</taxon>
    </lineage>
</organism>
<feature type="transmembrane region" description="Helical" evidence="7">
    <location>
        <begin position="89"/>
        <end position="112"/>
    </location>
</feature>
<dbReference type="RefSeq" id="WP_151159433.1">
    <property type="nucleotide sequence ID" value="NZ_JACHIL010000003.1"/>
</dbReference>
<dbReference type="InterPro" id="IPR003370">
    <property type="entry name" value="Chromate_transpt"/>
</dbReference>
<name>A0A7W8EPZ5_9HYPH</name>
<accession>A0A7W8EPZ5</accession>
<comment type="caution">
    <text evidence="8">The sequence shown here is derived from an EMBL/GenBank/DDBJ whole genome shotgun (WGS) entry which is preliminary data.</text>
</comment>
<sequence>MRSGNESGSLTKPAQGSCAEVFRVFLKLGLTSFGGPVAHLGYYRDELVVRRKWMDEAGYADLVALCQFLPGPASSQVAFALGLLRGNGLAGGLAASLAFTLPSALLLAAFALGAASFTGVYAEGLLHGLKLVAVAIVAQAVWGMARSLTPDKPRVFIALSAIVLVVFAAGAIGQIAAITGGAMLGLWLCRGNGTAVTGNLKFPVSRRGGFIALSLFAVLFAFLPVLTAVTGYQPVAVFDAFYRAGSLVFGGGHVVLPLLQAEVVTPQWVSKEAFLAGYGLAQAVPGPLFTFAAYLGAVMQPEPNGIAGASIALIAIFLPGLLLVYGMLPFWDRLRLRPTAQAAMRGANAAVVGILGAALYNPVWTGAVFTNQDFALALTGFLLLTVWKVQPWIVVVLMAFAGMMMPLLPL</sequence>
<feature type="transmembrane region" description="Helical" evidence="7">
    <location>
        <begin position="210"/>
        <end position="229"/>
    </location>
</feature>
<evidence type="ECO:0000256" key="3">
    <source>
        <dbReference type="ARBA" id="ARBA00022475"/>
    </source>
</evidence>
<evidence type="ECO:0000256" key="7">
    <source>
        <dbReference type="SAM" id="Phobius"/>
    </source>
</evidence>
<keyword evidence="5 7" id="KW-1133">Transmembrane helix</keyword>
<keyword evidence="3" id="KW-1003">Cell membrane</keyword>
<evidence type="ECO:0000313" key="9">
    <source>
        <dbReference type="Proteomes" id="UP000531231"/>
    </source>
</evidence>
<evidence type="ECO:0000256" key="1">
    <source>
        <dbReference type="ARBA" id="ARBA00004651"/>
    </source>
</evidence>
<dbReference type="PANTHER" id="PTHR33567">
    <property type="entry name" value="CHROMATE ION TRANSPORTER (EUROFUNG)"/>
    <property type="match status" value="1"/>
</dbReference>
<evidence type="ECO:0000256" key="4">
    <source>
        <dbReference type="ARBA" id="ARBA00022692"/>
    </source>
</evidence>
<dbReference type="EMBL" id="JACHIL010000003">
    <property type="protein sequence ID" value="MBB5091336.1"/>
    <property type="molecule type" value="Genomic_DNA"/>
</dbReference>
<feature type="transmembrane region" description="Helical" evidence="7">
    <location>
        <begin position="156"/>
        <end position="189"/>
    </location>
</feature>
<keyword evidence="6 7" id="KW-0472">Membrane</keyword>
<dbReference type="InterPro" id="IPR014047">
    <property type="entry name" value="Chr_Tranpt_l_chain"/>
</dbReference>
<feature type="transmembrane region" description="Helical" evidence="7">
    <location>
        <begin position="124"/>
        <end position="144"/>
    </location>
</feature>
<dbReference type="PIRSF" id="PIRSF004810">
    <property type="entry name" value="ChrA"/>
    <property type="match status" value="1"/>
</dbReference>
<dbReference type="NCBIfam" id="TIGR00937">
    <property type="entry name" value="2A51"/>
    <property type="match status" value="1"/>
</dbReference>
<dbReference type="GO" id="GO:0005886">
    <property type="term" value="C:plasma membrane"/>
    <property type="evidence" value="ECO:0007669"/>
    <property type="project" value="UniProtKB-SubCell"/>
</dbReference>
<evidence type="ECO:0000313" key="8">
    <source>
        <dbReference type="EMBL" id="MBB5091336.1"/>
    </source>
</evidence>
<dbReference type="Proteomes" id="UP000531231">
    <property type="component" value="Unassembled WGS sequence"/>
</dbReference>
<dbReference type="PANTHER" id="PTHR33567:SF3">
    <property type="entry name" value="CHROMATE ION TRANSPORTER (EUROFUNG)"/>
    <property type="match status" value="1"/>
</dbReference>
<evidence type="ECO:0000256" key="6">
    <source>
        <dbReference type="ARBA" id="ARBA00023136"/>
    </source>
</evidence>
<evidence type="ECO:0000256" key="2">
    <source>
        <dbReference type="ARBA" id="ARBA00005262"/>
    </source>
</evidence>
<feature type="transmembrane region" description="Helical" evidence="7">
    <location>
        <begin position="349"/>
        <end position="369"/>
    </location>
</feature>
<feature type="transmembrane region" description="Helical" evidence="7">
    <location>
        <begin position="273"/>
        <end position="294"/>
    </location>
</feature>
<dbReference type="AlphaFoldDB" id="A0A7W8EPZ5"/>
<proteinExistence type="inferred from homology"/>
<reference evidence="8 9" key="1">
    <citation type="submission" date="2020-08" db="EMBL/GenBank/DDBJ databases">
        <title>Genomic Encyclopedia of Type Strains, Phase IV (KMG-IV): sequencing the most valuable type-strain genomes for metagenomic binning, comparative biology and taxonomic classification.</title>
        <authorList>
            <person name="Goeker M."/>
        </authorList>
    </citation>
    <scope>NUCLEOTIDE SEQUENCE [LARGE SCALE GENOMIC DNA]</scope>
    <source>
        <strain evidence="8 9">DSM 25620</strain>
    </source>
</reference>